<evidence type="ECO:0000313" key="3">
    <source>
        <dbReference type="Proteomes" id="UP000735302"/>
    </source>
</evidence>
<feature type="region of interest" description="Disordered" evidence="1">
    <location>
        <begin position="1"/>
        <end position="23"/>
    </location>
</feature>
<evidence type="ECO:0000313" key="2">
    <source>
        <dbReference type="EMBL" id="GFN76648.1"/>
    </source>
</evidence>
<name>A0AAV3Y127_9GAST</name>
<sequence length="110" mass="12166">MAKGWLVSPSKILHSPRMSRGRTCQTECQGHSRASPVWGTALHSSSSASDGGRQTARPHCDTASRPRLSGFLYTGQLARLLVLLYFRGHGLRFWRSFLYKDTTDVLADGS</sequence>
<reference evidence="2 3" key="1">
    <citation type="journal article" date="2021" name="Elife">
        <title>Chloroplast acquisition without the gene transfer in kleptoplastic sea slugs, Plakobranchus ocellatus.</title>
        <authorList>
            <person name="Maeda T."/>
            <person name="Takahashi S."/>
            <person name="Yoshida T."/>
            <person name="Shimamura S."/>
            <person name="Takaki Y."/>
            <person name="Nagai Y."/>
            <person name="Toyoda A."/>
            <person name="Suzuki Y."/>
            <person name="Arimoto A."/>
            <person name="Ishii H."/>
            <person name="Satoh N."/>
            <person name="Nishiyama T."/>
            <person name="Hasebe M."/>
            <person name="Maruyama T."/>
            <person name="Minagawa J."/>
            <person name="Obokata J."/>
            <person name="Shigenobu S."/>
        </authorList>
    </citation>
    <scope>NUCLEOTIDE SEQUENCE [LARGE SCALE GENOMIC DNA]</scope>
</reference>
<dbReference type="Proteomes" id="UP000735302">
    <property type="component" value="Unassembled WGS sequence"/>
</dbReference>
<protein>
    <submittedName>
        <fullName evidence="2">Uncharacterized protein</fullName>
    </submittedName>
</protein>
<keyword evidence="3" id="KW-1185">Reference proteome</keyword>
<proteinExistence type="predicted"/>
<gene>
    <name evidence="2" type="ORF">PoB_000315400</name>
</gene>
<dbReference type="EMBL" id="BLXT01000403">
    <property type="protein sequence ID" value="GFN76648.1"/>
    <property type="molecule type" value="Genomic_DNA"/>
</dbReference>
<dbReference type="AlphaFoldDB" id="A0AAV3Y127"/>
<comment type="caution">
    <text evidence="2">The sequence shown here is derived from an EMBL/GenBank/DDBJ whole genome shotgun (WGS) entry which is preliminary data.</text>
</comment>
<feature type="region of interest" description="Disordered" evidence="1">
    <location>
        <begin position="36"/>
        <end position="62"/>
    </location>
</feature>
<accession>A0AAV3Y127</accession>
<evidence type="ECO:0000256" key="1">
    <source>
        <dbReference type="SAM" id="MobiDB-lite"/>
    </source>
</evidence>
<organism evidence="2 3">
    <name type="scientific">Plakobranchus ocellatus</name>
    <dbReference type="NCBI Taxonomy" id="259542"/>
    <lineage>
        <taxon>Eukaryota</taxon>
        <taxon>Metazoa</taxon>
        <taxon>Spiralia</taxon>
        <taxon>Lophotrochozoa</taxon>
        <taxon>Mollusca</taxon>
        <taxon>Gastropoda</taxon>
        <taxon>Heterobranchia</taxon>
        <taxon>Euthyneura</taxon>
        <taxon>Panpulmonata</taxon>
        <taxon>Sacoglossa</taxon>
        <taxon>Placobranchoidea</taxon>
        <taxon>Plakobranchidae</taxon>
        <taxon>Plakobranchus</taxon>
    </lineage>
</organism>